<evidence type="ECO:0000313" key="1">
    <source>
        <dbReference type="EMBL" id="CCO44227.1"/>
    </source>
</evidence>
<name>A0AAV2VHT6_9VIBR</name>
<evidence type="ECO:0008006" key="3">
    <source>
        <dbReference type="Google" id="ProtNLM"/>
    </source>
</evidence>
<reference evidence="1 2" key="1">
    <citation type="journal article" date="2013" name="ISME J.">
        <title>Comparative genomics of pathogenic lineages of Vibrio nigripulchritudo identifies virulence-associated traits.</title>
        <authorList>
            <person name="Goudenege D."/>
            <person name="Labreuche Y."/>
            <person name="Krin E."/>
            <person name="Ansquer D."/>
            <person name="Mangenot S."/>
            <person name="Calteau A."/>
            <person name="Medigue C."/>
            <person name="Mazel D."/>
            <person name="Polz M.F."/>
            <person name="Le Roux F."/>
        </authorList>
    </citation>
    <scope>NUCLEOTIDE SEQUENCE [LARGE SCALE GENOMIC DNA]</scope>
    <source>
        <strain evidence="1 2">SOn1</strain>
    </source>
</reference>
<organism evidence="1 2">
    <name type="scientific">Vibrio nigripulchritudo SOn1</name>
    <dbReference type="NCBI Taxonomy" id="1238450"/>
    <lineage>
        <taxon>Bacteria</taxon>
        <taxon>Pseudomonadati</taxon>
        <taxon>Pseudomonadota</taxon>
        <taxon>Gammaproteobacteria</taxon>
        <taxon>Vibrionales</taxon>
        <taxon>Vibrionaceae</taxon>
        <taxon>Vibrio</taxon>
    </lineage>
</organism>
<sequence length="40" mass="4511">MYLSGPLSLKNQGDMKGGFSERLLELIGREIPLKGYEVRD</sequence>
<proteinExistence type="predicted"/>
<accession>A0AAV2VHT6</accession>
<dbReference type="EMBL" id="CAOF01000008">
    <property type="protein sequence ID" value="CCO44227.1"/>
    <property type="molecule type" value="Genomic_DNA"/>
</dbReference>
<evidence type="ECO:0000313" key="2">
    <source>
        <dbReference type="Proteomes" id="UP000018211"/>
    </source>
</evidence>
<gene>
    <name evidence="1" type="ORF">VIBNISOn1_1050053</name>
</gene>
<dbReference type="AlphaFoldDB" id="A0AAV2VHT6"/>
<dbReference type="Proteomes" id="UP000018211">
    <property type="component" value="Unassembled WGS sequence"/>
</dbReference>
<comment type="caution">
    <text evidence="1">The sequence shown here is derived from an EMBL/GenBank/DDBJ whole genome shotgun (WGS) entry which is preliminary data.</text>
</comment>
<protein>
    <recommendedName>
        <fullName evidence="3">Transposase</fullName>
    </recommendedName>
</protein>